<dbReference type="InterPro" id="IPR021333">
    <property type="entry name" value="DUF2946"/>
</dbReference>
<protein>
    <submittedName>
        <fullName evidence="2">DUF2946 domain-containing protein</fullName>
    </submittedName>
</protein>
<keyword evidence="1" id="KW-0812">Transmembrane</keyword>
<feature type="transmembrane region" description="Helical" evidence="1">
    <location>
        <begin position="85"/>
        <end position="107"/>
    </location>
</feature>
<evidence type="ECO:0000313" key="3">
    <source>
        <dbReference type="Proteomes" id="UP000663901"/>
    </source>
</evidence>
<evidence type="ECO:0000313" key="2">
    <source>
        <dbReference type="EMBL" id="QTC44171.1"/>
    </source>
</evidence>
<gene>
    <name evidence="2" type="ORF">H0Z12_00675</name>
</gene>
<dbReference type="RefSeq" id="WP_024471501.1">
    <property type="nucleotide sequence ID" value="NZ_CP035036.1"/>
</dbReference>
<keyword evidence="1" id="KW-0472">Membrane</keyword>
<proteinExistence type="predicted"/>
<dbReference type="EMBL" id="CP059083">
    <property type="protein sequence ID" value="QTC44171.1"/>
    <property type="molecule type" value="Genomic_DNA"/>
</dbReference>
<name>A0A8A4K8I4_PANAN</name>
<keyword evidence="2" id="KW-0614">Plasmid</keyword>
<organism evidence="2 3">
    <name type="scientific">Pantoea ananas</name>
    <name type="common">Erwinia uredovora</name>
    <dbReference type="NCBI Taxonomy" id="553"/>
    <lineage>
        <taxon>Bacteria</taxon>
        <taxon>Pseudomonadati</taxon>
        <taxon>Pseudomonadota</taxon>
        <taxon>Gammaproteobacteria</taxon>
        <taxon>Enterobacterales</taxon>
        <taxon>Erwiniaceae</taxon>
        <taxon>Pantoea</taxon>
    </lineage>
</organism>
<reference evidence="2" key="1">
    <citation type="submission" date="2020-07" db="EMBL/GenBank/DDBJ databases">
        <title>Genome Sequences for Panteoa spp. that cause Center Rot in Onions.</title>
        <authorList>
            <person name="Asselin J.A."/>
            <person name="Helmann T."/>
            <person name="Beer S."/>
            <person name="Stodghill P."/>
        </authorList>
    </citation>
    <scope>NUCLEOTIDE SEQUENCE</scope>
    <source>
        <strain evidence="2">OC5a</strain>
        <plasmid evidence="2">pOC5aA</plasmid>
    </source>
</reference>
<dbReference type="AlphaFoldDB" id="A0A8A4K8I4"/>
<geneLocation type="plasmid" evidence="2 3">
    <name>pOC5aA</name>
</geneLocation>
<evidence type="ECO:0000256" key="1">
    <source>
        <dbReference type="SAM" id="Phobius"/>
    </source>
</evidence>
<sequence length="142" mass="16051">MNNYPVLMMKSTRCKQQRLSACIAILAVLLLFIAPVVSKNLAERHDAMTMSGMSADMPMMDHHSDMAMTDHSMMNDGLACGYCDLLVHVPLMLWVFIPFIWLICLTCRAPPPRHIARLALPRLNGIYRPRAPPLPRLFISSM</sequence>
<accession>A0A8A4K8I4</accession>
<keyword evidence="1" id="KW-1133">Transmembrane helix</keyword>
<dbReference type="Proteomes" id="UP000663901">
    <property type="component" value="Plasmid pOC5aA"/>
</dbReference>
<dbReference type="Pfam" id="PF11162">
    <property type="entry name" value="DUF2946"/>
    <property type="match status" value="1"/>
</dbReference>